<evidence type="ECO:0000256" key="1">
    <source>
        <dbReference type="ARBA" id="ARBA00004418"/>
    </source>
</evidence>
<proteinExistence type="inferred from homology"/>
<dbReference type="PANTHER" id="PTHR38782:SF1">
    <property type="entry name" value="SIGMA-E FACTOR REGULATORY PROTEIN RSEB"/>
    <property type="match status" value="1"/>
</dbReference>
<dbReference type="RefSeq" id="WP_106373044.1">
    <property type="nucleotide sequence ID" value="NZ_PVTK01000001.1"/>
</dbReference>
<evidence type="ECO:0000259" key="7">
    <source>
        <dbReference type="Pfam" id="PF17188"/>
    </source>
</evidence>
<evidence type="ECO:0000313" key="8">
    <source>
        <dbReference type="EMBL" id="PRY66046.1"/>
    </source>
</evidence>
<comment type="similarity">
    <text evidence="2">Belongs to the RseB family.</text>
</comment>
<dbReference type="Pfam" id="PF17188">
    <property type="entry name" value="MucB_RseB_C"/>
    <property type="match status" value="1"/>
</dbReference>
<dbReference type="CDD" id="cd16327">
    <property type="entry name" value="RseB"/>
    <property type="match status" value="1"/>
</dbReference>
<reference evidence="8 9" key="1">
    <citation type="submission" date="2018-03" db="EMBL/GenBank/DDBJ databases">
        <title>Genomic Encyclopedia of Type Strains, Phase III (KMG-III): the genomes of soil and plant-associated and newly described type strains.</title>
        <authorList>
            <person name="Whitman W."/>
        </authorList>
    </citation>
    <scope>NUCLEOTIDE SEQUENCE [LARGE SCALE GENOMIC DNA]</scope>
    <source>
        <strain evidence="8 9">CGMCC 1.12152</strain>
    </source>
</reference>
<dbReference type="GO" id="GO:0045152">
    <property type="term" value="F:antisigma factor binding"/>
    <property type="evidence" value="ECO:0007669"/>
    <property type="project" value="TreeGrafter"/>
</dbReference>
<dbReference type="GO" id="GO:0032885">
    <property type="term" value="P:regulation of polysaccharide biosynthetic process"/>
    <property type="evidence" value="ECO:0007669"/>
    <property type="project" value="TreeGrafter"/>
</dbReference>
<evidence type="ECO:0000256" key="3">
    <source>
        <dbReference type="ARBA" id="ARBA00022729"/>
    </source>
</evidence>
<dbReference type="InterPro" id="IPR038484">
    <property type="entry name" value="MucB/RseB_C_sf"/>
</dbReference>
<protein>
    <submittedName>
        <fullName evidence="8">MucB/RseB-like sigma(E) regulatory protein</fullName>
    </submittedName>
</protein>
<dbReference type="Gene3D" id="2.50.20.10">
    <property type="entry name" value="Lipoprotein localisation LolA/LolB/LppX"/>
    <property type="match status" value="1"/>
</dbReference>
<organism evidence="8 9">
    <name type="scientific">Vreelandella songnenensis</name>
    <dbReference type="NCBI Taxonomy" id="1176243"/>
    <lineage>
        <taxon>Bacteria</taxon>
        <taxon>Pseudomonadati</taxon>
        <taxon>Pseudomonadota</taxon>
        <taxon>Gammaproteobacteria</taxon>
        <taxon>Oceanospirillales</taxon>
        <taxon>Halomonadaceae</taxon>
        <taxon>Vreelandella</taxon>
    </lineage>
</organism>
<evidence type="ECO:0000259" key="6">
    <source>
        <dbReference type="Pfam" id="PF03888"/>
    </source>
</evidence>
<dbReference type="PANTHER" id="PTHR38782">
    <property type="match status" value="1"/>
</dbReference>
<evidence type="ECO:0000256" key="5">
    <source>
        <dbReference type="SAM" id="SignalP"/>
    </source>
</evidence>
<accession>A0A2T0V793</accession>
<dbReference type="AlphaFoldDB" id="A0A2T0V793"/>
<comment type="caution">
    <text evidence="8">The sequence shown here is derived from an EMBL/GenBank/DDBJ whole genome shotgun (WGS) entry which is preliminary data.</text>
</comment>
<dbReference type="InterPro" id="IPR005588">
    <property type="entry name" value="MucB_RseB"/>
</dbReference>
<dbReference type="Pfam" id="PF03888">
    <property type="entry name" value="MucB_RseB"/>
    <property type="match status" value="1"/>
</dbReference>
<feature type="domain" description="MucB/RseB N-terminal" evidence="6">
    <location>
        <begin position="46"/>
        <end position="203"/>
    </location>
</feature>
<sequence length="321" mass="35698">MMVSRQHKLLALSIVISAMLVPFSAYAQNVNQDLCRVDTESSPTTPAQWLERSLQASHCYIFQARAVAINSIDVRTLALSHRIQDGVRQQVVQQLDGPSVSVERRSRVGQLAWVARNNEGEAFPSLEGWAEHASQYYDVALEEGARVAGRDAVKLRFAPKDHERYTHEWWLDDATGLLLKHVLSDATGRILETFQVTQLHEPERYTGQISINPIQQAPEPDWHPAWLPDGFVSQPVASVEGEPNRRLYSDGLATVSLFAEPQGKVDLSLSQSGVNSGVYQLGVSSIAVEGHVENDQSWQIVGIGELPPSMLQRMVHSVEFD</sequence>
<dbReference type="OrthoDB" id="7067274at2"/>
<gene>
    <name evidence="8" type="ORF">B0H98_10123</name>
</gene>
<evidence type="ECO:0000313" key="9">
    <source>
        <dbReference type="Proteomes" id="UP000237647"/>
    </source>
</evidence>
<dbReference type="Proteomes" id="UP000237647">
    <property type="component" value="Unassembled WGS sequence"/>
</dbReference>
<keyword evidence="9" id="KW-1185">Reference proteome</keyword>
<keyword evidence="3 5" id="KW-0732">Signal</keyword>
<feature type="chain" id="PRO_5015652863" evidence="5">
    <location>
        <begin position="28"/>
        <end position="321"/>
    </location>
</feature>
<dbReference type="EMBL" id="PVTK01000001">
    <property type="protein sequence ID" value="PRY66046.1"/>
    <property type="molecule type" value="Genomic_DNA"/>
</dbReference>
<comment type="subcellular location">
    <subcellularLocation>
        <location evidence="1">Periplasm</location>
    </subcellularLocation>
</comment>
<dbReference type="GO" id="GO:0030288">
    <property type="term" value="C:outer membrane-bounded periplasmic space"/>
    <property type="evidence" value="ECO:0007669"/>
    <property type="project" value="TreeGrafter"/>
</dbReference>
<dbReference type="InterPro" id="IPR033436">
    <property type="entry name" value="MucB/RseB_C"/>
</dbReference>
<feature type="domain" description="MucB/RseB C-terminal" evidence="7">
    <location>
        <begin position="218"/>
        <end position="319"/>
    </location>
</feature>
<dbReference type="InterPro" id="IPR033434">
    <property type="entry name" value="MucB/RseB_N"/>
</dbReference>
<name>A0A2T0V793_9GAMM</name>
<keyword evidence="4" id="KW-0574">Periplasm</keyword>
<dbReference type="Gene3D" id="3.30.200.100">
    <property type="entry name" value="MucB/RseB, C-terminal domain"/>
    <property type="match status" value="1"/>
</dbReference>
<evidence type="ECO:0000256" key="4">
    <source>
        <dbReference type="ARBA" id="ARBA00022764"/>
    </source>
</evidence>
<feature type="signal peptide" evidence="5">
    <location>
        <begin position="1"/>
        <end position="27"/>
    </location>
</feature>
<evidence type="ECO:0000256" key="2">
    <source>
        <dbReference type="ARBA" id="ARBA00008150"/>
    </source>
</evidence>